<comment type="caution">
    <text evidence="2">The sequence shown here is derived from an EMBL/GenBank/DDBJ whole genome shotgun (WGS) entry which is preliminary data.</text>
</comment>
<dbReference type="Proteomes" id="UP001500212">
    <property type="component" value="Unassembled WGS sequence"/>
</dbReference>
<protein>
    <submittedName>
        <fullName evidence="2">Uncharacterized protein</fullName>
    </submittedName>
</protein>
<evidence type="ECO:0000313" key="2">
    <source>
        <dbReference type="EMBL" id="GAA4600836.1"/>
    </source>
</evidence>
<name>A0ABP8TCM6_9ACTN</name>
<proteinExistence type="predicted"/>
<reference evidence="3" key="1">
    <citation type="journal article" date="2019" name="Int. J. Syst. Evol. Microbiol.">
        <title>The Global Catalogue of Microorganisms (GCM) 10K type strain sequencing project: providing services to taxonomists for standard genome sequencing and annotation.</title>
        <authorList>
            <consortium name="The Broad Institute Genomics Platform"/>
            <consortium name="The Broad Institute Genome Sequencing Center for Infectious Disease"/>
            <person name="Wu L."/>
            <person name="Ma J."/>
        </authorList>
    </citation>
    <scope>NUCLEOTIDE SEQUENCE [LARGE SCALE GENOMIC DNA]</scope>
    <source>
        <strain evidence="3">JCM 17938</strain>
    </source>
</reference>
<evidence type="ECO:0000313" key="3">
    <source>
        <dbReference type="Proteomes" id="UP001500212"/>
    </source>
</evidence>
<feature type="region of interest" description="Disordered" evidence="1">
    <location>
        <begin position="86"/>
        <end position="114"/>
    </location>
</feature>
<gene>
    <name evidence="2" type="ORF">GCM10023195_01310</name>
</gene>
<sequence>MITRCTVMPQEVKNVSRATFHLIARTRAEGVRVMPAPASDAAGWEVVDGADSAPGGAYQSLAGSAAAIITATARSVERWKRMRPGYAGGVSAFSGRGKEASRRSTAGMSPDTVT</sequence>
<accession>A0ABP8TCM6</accession>
<keyword evidence="3" id="KW-1185">Reference proteome</keyword>
<dbReference type="EMBL" id="BAABHJ010000001">
    <property type="protein sequence ID" value="GAA4600836.1"/>
    <property type="molecule type" value="Genomic_DNA"/>
</dbReference>
<organism evidence="2 3">
    <name type="scientific">Actinoallomurus liliacearum</name>
    <dbReference type="NCBI Taxonomy" id="1080073"/>
    <lineage>
        <taxon>Bacteria</taxon>
        <taxon>Bacillati</taxon>
        <taxon>Actinomycetota</taxon>
        <taxon>Actinomycetes</taxon>
        <taxon>Streptosporangiales</taxon>
        <taxon>Thermomonosporaceae</taxon>
        <taxon>Actinoallomurus</taxon>
    </lineage>
</organism>
<evidence type="ECO:0000256" key="1">
    <source>
        <dbReference type="SAM" id="MobiDB-lite"/>
    </source>
</evidence>
<feature type="compositionally biased region" description="Polar residues" evidence="1">
    <location>
        <begin position="103"/>
        <end position="114"/>
    </location>
</feature>